<evidence type="ECO:0000313" key="2">
    <source>
        <dbReference type="EMBL" id="KKI51291.1"/>
    </source>
</evidence>
<gene>
    <name evidence="2" type="ORF">CHK_1079</name>
</gene>
<dbReference type="AlphaFoldDB" id="A0A0M2NJZ7"/>
<reference evidence="2 3" key="1">
    <citation type="submission" date="2015-04" db="EMBL/GenBank/DDBJ databases">
        <title>Draft genome sequence of bacteremic isolate Catabacter hongkongensis type strain HKU16T.</title>
        <authorList>
            <person name="Lau S.K."/>
            <person name="Teng J.L."/>
            <person name="Huang Y."/>
            <person name="Curreem S.O."/>
            <person name="Tsui S.K."/>
            <person name="Woo P.C."/>
        </authorList>
    </citation>
    <scope>NUCLEOTIDE SEQUENCE [LARGE SCALE GENOMIC DNA]</scope>
    <source>
        <strain evidence="2 3">HKU16</strain>
    </source>
</reference>
<dbReference type="Pfam" id="PF02811">
    <property type="entry name" value="PHP"/>
    <property type="match status" value="1"/>
</dbReference>
<dbReference type="PATRIC" id="fig|270498.16.peg.36"/>
<dbReference type="PANTHER" id="PTHR42924:SF3">
    <property type="entry name" value="POLYMERASE_HISTIDINOL PHOSPHATASE N-TERMINAL DOMAIN-CONTAINING PROTEIN"/>
    <property type="match status" value="1"/>
</dbReference>
<dbReference type="InterPro" id="IPR016195">
    <property type="entry name" value="Pol/histidinol_Pase-like"/>
</dbReference>
<feature type="domain" description="Polymerase/histidinol phosphatase N-terminal" evidence="1">
    <location>
        <begin position="5"/>
        <end position="73"/>
    </location>
</feature>
<comment type="caution">
    <text evidence="2">The sequence shown here is derived from an EMBL/GenBank/DDBJ whole genome shotgun (WGS) entry which is preliminary data.</text>
</comment>
<dbReference type="PANTHER" id="PTHR42924">
    <property type="entry name" value="EXONUCLEASE"/>
    <property type="match status" value="1"/>
</dbReference>
<organism evidence="2 3">
    <name type="scientific">Christensenella hongkongensis</name>
    <dbReference type="NCBI Taxonomy" id="270498"/>
    <lineage>
        <taxon>Bacteria</taxon>
        <taxon>Bacillati</taxon>
        <taxon>Bacillota</taxon>
        <taxon>Clostridia</taxon>
        <taxon>Christensenellales</taxon>
        <taxon>Christensenellaceae</taxon>
        <taxon>Christensenella</taxon>
    </lineage>
</organism>
<name>A0A0M2NJZ7_9FIRM</name>
<dbReference type="InterPro" id="IPR052018">
    <property type="entry name" value="PHP_domain"/>
</dbReference>
<dbReference type="Gene3D" id="3.20.20.140">
    <property type="entry name" value="Metal-dependent hydrolases"/>
    <property type="match status" value="1"/>
</dbReference>
<dbReference type="GO" id="GO:0035312">
    <property type="term" value="F:5'-3' DNA exonuclease activity"/>
    <property type="evidence" value="ECO:0007669"/>
    <property type="project" value="TreeGrafter"/>
</dbReference>
<dbReference type="InterPro" id="IPR004013">
    <property type="entry name" value="PHP_dom"/>
</dbReference>
<dbReference type="EMBL" id="LAYJ01000078">
    <property type="protein sequence ID" value="KKI51291.1"/>
    <property type="molecule type" value="Genomic_DNA"/>
</dbReference>
<keyword evidence="3" id="KW-1185">Reference proteome</keyword>
<dbReference type="CDD" id="cd07432">
    <property type="entry name" value="PHP_HisPPase"/>
    <property type="match status" value="1"/>
</dbReference>
<protein>
    <submittedName>
        <fullName evidence="2">Putative metal-dependent phosphoesterase</fullName>
    </submittedName>
</protein>
<dbReference type="Proteomes" id="UP000034076">
    <property type="component" value="Unassembled WGS sequence"/>
</dbReference>
<accession>A0A0M2NJZ7</accession>
<dbReference type="InterPro" id="IPR003141">
    <property type="entry name" value="Pol/His_phosphatase_N"/>
</dbReference>
<evidence type="ECO:0000313" key="3">
    <source>
        <dbReference type="Proteomes" id="UP000034076"/>
    </source>
</evidence>
<sequence>MRLYYDLHIHSALSPCADDDMTPNNIVNMAKLKGLDLITVSDHNCAKNVRAAAKVAEDEGVLLLPGIEMTTAEEVHLLVFFADALQAEDFGDLLYDALPDIKNKPDFFGNQLVMDENDEVKGTLEKLLISALPYDIDESCALAREHGGYVVPAHINKGANSMLANLGFFPPQIHFKTIEVVRGLAIENDVSRFEQIHSSDAHNLWQISEKSEQLETPDRELKTILKKLCE</sequence>
<dbReference type="SUPFAM" id="SSF89550">
    <property type="entry name" value="PHP domain-like"/>
    <property type="match status" value="1"/>
</dbReference>
<proteinExistence type="predicted"/>
<dbReference type="STRING" id="270498.CHK_1079"/>
<dbReference type="SMART" id="SM00481">
    <property type="entry name" value="POLIIIAc"/>
    <property type="match status" value="1"/>
</dbReference>
<dbReference type="GO" id="GO:0004534">
    <property type="term" value="F:5'-3' RNA exonuclease activity"/>
    <property type="evidence" value="ECO:0007669"/>
    <property type="project" value="TreeGrafter"/>
</dbReference>
<evidence type="ECO:0000259" key="1">
    <source>
        <dbReference type="SMART" id="SM00481"/>
    </source>
</evidence>